<sequence length="361" mass="41237">MLAFTQLTLVRNKLREISESPYFSKDMHEYLAVLQEAADKLYENHEKVADEIIADCTFFITDAVNFFTGSTTKKIPYEIVYCLNDACKKWISEKTLITTALSPDMNGFYFKSVNKNFYTLLNEILHVKCDIELIQISLPEMYRRRPLCSTPLYHELGHFVDISKGISELANLNFRSINQGTLPAPHKGIEWSKLPDVIWLNHCREYFADLFSAQFVGESGVDFLYKLAGSHPASETHPSTENRVKVVSDFLNKVENPVIGMFNAVISALHKGGKIISPCLTLPTPLLDVKSAFDNVRPFVIRDHNEMHAFINSSWQYLCSEWEKPTGIWSGLSKEAIEKTINDLVEKSIRNVMILEKWNAQ</sequence>
<organism evidence="2">
    <name type="scientific">Salmonella enterica</name>
    <name type="common">Salmonella choleraesuis</name>
    <dbReference type="NCBI Taxonomy" id="28901"/>
    <lineage>
        <taxon>Bacteria</taxon>
        <taxon>Pseudomonadati</taxon>
        <taxon>Pseudomonadota</taxon>
        <taxon>Gammaproteobacteria</taxon>
        <taxon>Enterobacterales</taxon>
        <taxon>Enterobacteriaceae</taxon>
        <taxon>Salmonella</taxon>
    </lineage>
</organism>
<comment type="caution">
    <text evidence="2">The sequence shown here is derived from an EMBL/GenBank/DDBJ whole genome shotgun (WGS) entry which is preliminary data.</text>
</comment>
<evidence type="ECO:0000313" key="1">
    <source>
        <dbReference type="EMBL" id="EBQ6286040.1"/>
    </source>
</evidence>
<reference evidence="2" key="2">
    <citation type="submission" date="2019-08" db="EMBL/GenBank/DDBJ databases">
        <authorList>
            <consortium name="GenomeTrakr network: Whole genome sequencing for foodborne pathogen traceback"/>
        </authorList>
    </citation>
    <scope>NUCLEOTIDE SEQUENCE</scope>
    <source>
        <strain evidence="2">FSIS31902502</strain>
    </source>
</reference>
<gene>
    <name evidence="1" type="ORF">BTM58_23170</name>
    <name evidence="2" type="ORF">FY723_20145</name>
</gene>
<protein>
    <submittedName>
        <fullName evidence="2">Uncharacterized protein</fullName>
    </submittedName>
</protein>
<dbReference type="EMBL" id="AAGPPS010000048">
    <property type="protein sequence ID" value="EBQ6286040.1"/>
    <property type="molecule type" value="Genomic_DNA"/>
</dbReference>
<proteinExistence type="predicted"/>
<name>A0A5Y8FH83_SALER</name>
<reference evidence="1" key="1">
    <citation type="submission" date="2018-07" db="EMBL/GenBank/DDBJ databases">
        <authorList>
            <consortium name="NARMS: The National Antimicrobial Resistance Monitoring System"/>
        </authorList>
    </citation>
    <scope>NUCLEOTIDE SEQUENCE</scope>
    <source>
        <strain evidence="1">FSIS1609096</strain>
    </source>
</reference>
<evidence type="ECO:0000313" key="2">
    <source>
        <dbReference type="EMBL" id="ECQ4277430.1"/>
    </source>
</evidence>
<dbReference type="AlphaFoldDB" id="A0A5Y8FH83"/>
<dbReference type="EMBL" id="AAKAWB010000022">
    <property type="protein sequence ID" value="ECQ4277430.1"/>
    <property type="molecule type" value="Genomic_DNA"/>
</dbReference>
<accession>A0A5Y8FH83</accession>